<sequence length="269" mass="31006">MIEGTPIPQPEELVQTLTSNNLRLFEETWTRRYDGRYNSELSHLLRDQTLPLLAGRPQYNRFPIAVCLSFIDSRTLGPALRRRIGLSPRPNFDEFAYSQLPMPQLFKPSITPFHRRFVSQCSVAESFLTDVFNRGYHKSTGEYTVNFRLLGCIVGKRSGFKSGVCYKTTEFPNGVVFFEGVWYLIRSNDLIHRIDVVSQLADRQGTRVFKVFSDEHGTVLYSQDMVIMEDCGGVWQPTRNYGDRWAMTGIDGARLLREKARRCGVRLPY</sequence>
<dbReference type="Proteomes" id="UP000178372">
    <property type="component" value="Unassembled WGS sequence"/>
</dbReference>
<reference evidence="1 2" key="1">
    <citation type="journal article" date="2016" name="Nat. Commun.">
        <title>Thousands of microbial genomes shed light on interconnected biogeochemical processes in an aquifer system.</title>
        <authorList>
            <person name="Anantharaman K."/>
            <person name="Brown C.T."/>
            <person name="Hug L.A."/>
            <person name="Sharon I."/>
            <person name="Castelle C.J."/>
            <person name="Probst A.J."/>
            <person name="Thomas B.C."/>
            <person name="Singh A."/>
            <person name="Wilkins M.J."/>
            <person name="Karaoz U."/>
            <person name="Brodie E.L."/>
            <person name="Williams K.H."/>
            <person name="Hubbard S.S."/>
            <person name="Banfield J.F."/>
        </authorList>
    </citation>
    <scope>NUCLEOTIDE SEQUENCE [LARGE SCALE GENOMIC DNA]</scope>
</reference>
<accession>A0A1F7GA89</accession>
<dbReference type="AlphaFoldDB" id="A0A1F7GA89"/>
<organism evidence="1 2">
    <name type="scientific">Candidatus Roizmanbacteria bacterium RIFCSPHIGHO2_01_FULL_39_12b</name>
    <dbReference type="NCBI Taxonomy" id="1802030"/>
    <lineage>
        <taxon>Bacteria</taxon>
        <taxon>Candidatus Roizmaniibacteriota</taxon>
    </lineage>
</organism>
<protein>
    <submittedName>
        <fullName evidence="1">Uncharacterized protein</fullName>
    </submittedName>
</protein>
<name>A0A1F7GA89_9BACT</name>
<comment type="caution">
    <text evidence="1">The sequence shown here is derived from an EMBL/GenBank/DDBJ whole genome shotgun (WGS) entry which is preliminary data.</text>
</comment>
<evidence type="ECO:0000313" key="2">
    <source>
        <dbReference type="Proteomes" id="UP000178372"/>
    </source>
</evidence>
<dbReference type="EMBL" id="MFZF01000024">
    <property type="protein sequence ID" value="OGK15819.1"/>
    <property type="molecule type" value="Genomic_DNA"/>
</dbReference>
<gene>
    <name evidence="1" type="ORF">A2690_04765</name>
</gene>
<evidence type="ECO:0000313" key="1">
    <source>
        <dbReference type="EMBL" id="OGK15819.1"/>
    </source>
</evidence>
<proteinExistence type="predicted"/>